<dbReference type="NCBIfam" id="TIGR01460">
    <property type="entry name" value="HAD-SF-IIA"/>
    <property type="match status" value="1"/>
</dbReference>
<evidence type="ECO:0008006" key="7">
    <source>
        <dbReference type="Google" id="ProtNLM"/>
    </source>
</evidence>
<evidence type="ECO:0000259" key="4">
    <source>
        <dbReference type="PROSITE" id="PS50822"/>
    </source>
</evidence>
<dbReference type="Pfam" id="PF13242">
    <property type="entry name" value="Hydrolase_like"/>
    <property type="match status" value="1"/>
</dbReference>
<dbReference type="Gene3D" id="2.170.260.10">
    <property type="entry name" value="paz domain"/>
    <property type="match status" value="1"/>
</dbReference>
<dbReference type="Pfam" id="PF08699">
    <property type="entry name" value="ArgoL1"/>
    <property type="match status" value="1"/>
</dbReference>
<dbReference type="Gene3D" id="3.40.50.2300">
    <property type="match status" value="1"/>
</dbReference>
<protein>
    <recommendedName>
        <fullName evidence="7">Piwi domain-containing protein</fullName>
    </recommendedName>
</protein>
<dbReference type="FunFam" id="3.40.50.1000:FF:000069">
    <property type="entry name" value="HAD-superfamily subfamily IIA hydrolase"/>
    <property type="match status" value="1"/>
</dbReference>
<dbReference type="SMART" id="SM00949">
    <property type="entry name" value="PAZ"/>
    <property type="match status" value="1"/>
</dbReference>
<sequence>MPAPIHISTSGSNAHHARRLSIVEATKEDLSHGPTVIIPDSPSANSPTSTTIAETIALARDHLEHPDTQESVVEFDDDVSEVSQLSNVVPDYVFGFDLDGVFLRGGDVIPEAKEALRILNGGGGKTEAERCLDLSRQLDVAVSPEQFICGHTPMSEMATQYHTVLVVGGEGEKCRHVAENYGFKDVVTPGDLIKWKPSVCPFRKLTEEEYANSKERDFTDVNIEAIFVFADSRDWASDAQIILELLMSKDGRMGTVSESHTEGPPIFFAHNDVVWSTAYDLTRYGMGALRIMIEALYKASTGKTIDVTTYGKPSKATFDYATRVLQQWRTDLFNDPAPPRTVYFVGDTPESDIRGSNEYDEHSESDWYSILVETGVYEPGTEPRYKPKKTVKNVLEAVKFAPAPAPEELDNLLSQYHIVPSPWDDFSLGTSCPFRQSVKMSSRGGYQGGGGRGGGGRGGSGRGGGGRGGCRGGGDQGGFQIFRPTGAPTQPDPCATKIEEDILTQVKEFPAPIHKSDFPPRRGFGTAGEKTFVRANYFPLMFKTGQRYYRYQIKLTPDEEKRSTRRRIVDLFIEEGLREFSNEVVTDGGNLCFAAQELPLEKLGLDESKKFLVKLWWQDDVPPGPHPKSKEFGVQIRAHGSLSASDLTEKFIMGQSRHREPGHEGEGDISKDLIQILNIVLNRGPEMNARTAGAGKNKFFQLPSNGGIAADLGGGLEAIQGFYKSVRPSFGRVLCNINVIASPFYKDMPMIDAIGLFCGRNITNQPLRDMERKRLSSFLRRVRVTLRHLGSKPWVIGQVSHQNADEATFTSNEYGQISVHQYFKKKYSVGLRYPKLQIFQSGNTMIPMELCTITPGQLYRGRISENQTSNMIRFACRDPSSNAKIITETGLKTLGFNSNPASIPYKFGVKINENMVVVPARILPTPIIQYSKRTTEVEKGKGQWNLRSQRFYKGCELKRLLVVSFTRARDRAYTPENIARLISQFRETCEDVGIDHTKSDATACREEKIDVNGSGTNIEPLFRKYSTSKPNLMLVILPDEIKDLFQRVKYLGDLKAGIPTVVVLFSKASRGIDRQGNKQYWANVLLKVNTRLGGVNHVLPKDALKWLWNGELPAMLVGMDVTHPSPSSAQGAPSMAAVVASCDGSFMNYPGSLRIQEKNEMIDDLKGMFAERLSLFKRNVGSVPKTIIIYRDGVSEGQYYHVLSQELPKILDACAEFEPQYRPSITLVVVGKRHHTRFYPTEDNSADDRKNCLPGTVVDRGITDVYNFDFFLQAHKALQGTARPAHYFVLRCENGYSADDLQRMTMNLSHLFCRATKSVSVCPPAKMADLACDRGRIYLQSIMDTTSDAMTESAPGSKETPKEVFDRAARLWGDGIHRDLIHTMFYI</sequence>
<feature type="domain" description="PAZ" evidence="3">
    <location>
        <begin position="749"/>
        <end position="855"/>
    </location>
</feature>
<comment type="caution">
    <text evidence="5">The sequence shown here is derived from an EMBL/GenBank/DDBJ whole genome shotgun (WGS) entry which is preliminary data.</text>
</comment>
<gene>
    <name evidence="5" type="ORF">TWF191_004768</name>
</gene>
<name>A0A7C8Q6S8_ORBOL</name>
<dbReference type="GO" id="GO:0003723">
    <property type="term" value="F:RNA binding"/>
    <property type="evidence" value="ECO:0007669"/>
    <property type="project" value="InterPro"/>
</dbReference>
<dbReference type="InterPro" id="IPR023214">
    <property type="entry name" value="HAD_sf"/>
</dbReference>
<dbReference type="InterPro" id="IPR036085">
    <property type="entry name" value="PAZ_dom_sf"/>
</dbReference>
<evidence type="ECO:0000313" key="6">
    <source>
        <dbReference type="Proteomes" id="UP000483672"/>
    </source>
</evidence>
<dbReference type="Proteomes" id="UP000483672">
    <property type="component" value="Unassembled WGS sequence"/>
</dbReference>
<dbReference type="InterPro" id="IPR003165">
    <property type="entry name" value="Piwi"/>
</dbReference>
<dbReference type="Pfam" id="PF13344">
    <property type="entry name" value="Hydrolase_6"/>
    <property type="match status" value="1"/>
</dbReference>
<feature type="domain" description="Piwi" evidence="4">
    <location>
        <begin position="1032"/>
        <end position="1340"/>
    </location>
</feature>
<dbReference type="EMBL" id="WIPF01000232">
    <property type="protein sequence ID" value="KAF3198748.1"/>
    <property type="molecule type" value="Genomic_DNA"/>
</dbReference>
<dbReference type="InterPro" id="IPR045246">
    <property type="entry name" value="Piwi_ago-like"/>
</dbReference>
<dbReference type="InterPro" id="IPR006357">
    <property type="entry name" value="HAD-SF_hydro_IIA"/>
</dbReference>
<dbReference type="SUPFAM" id="SSF53098">
    <property type="entry name" value="Ribonuclease H-like"/>
    <property type="match status" value="1"/>
</dbReference>
<dbReference type="InterPro" id="IPR036397">
    <property type="entry name" value="RNaseH_sf"/>
</dbReference>
<evidence type="ECO:0000256" key="2">
    <source>
        <dbReference type="SAM" id="MobiDB-lite"/>
    </source>
</evidence>
<dbReference type="InterPro" id="IPR032474">
    <property type="entry name" value="Argonaute_N"/>
</dbReference>
<accession>A0A7C8Q6S8</accession>
<dbReference type="PANTHER" id="PTHR22891">
    <property type="entry name" value="EUKARYOTIC TRANSLATION INITIATION FACTOR 2C"/>
    <property type="match status" value="1"/>
</dbReference>
<reference evidence="5 6" key="1">
    <citation type="submission" date="2019-06" db="EMBL/GenBank/DDBJ databases">
        <authorList>
            <person name="Palmer J.M."/>
        </authorList>
    </citation>
    <scope>NUCLEOTIDE SEQUENCE [LARGE SCALE GENOMIC DNA]</scope>
    <source>
        <strain evidence="5 6">TWF191</strain>
    </source>
</reference>
<dbReference type="PROSITE" id="PS50822">
    <property type="entry name" value="PIWI"/>
    <property type="match status" value="1"/>
</dbReference>
<dbReference type="Gene3D" id="3.30.420.10">
    <property type="entry name" value="Ribonuclease H-like superfamily/Ribonuclease H"/>
    <property type="match status" value="1"/>
</dbReference>
<comment type="similarity">
    <text evidence="1">Belongs to the argonaute family.</text>
</comment>
<evidence type="ECO:0000313" key="5">
    <source>
        <dbReference type="EMBL" id="KAF3198748.1"/>
    </source>
</evidence>
<dbReference type="SMART" id="SM01163">
    <property type="entry name" value="DUF1785"/>
    <property type="match status" value="1"/>
</dbReference>
<dbReference type="InterPro" id="IPR003100">
    <property type="entry name" value="PAZ_dom"/>
</dbReference>
<dbReference type="SUPFAM" id="SSF56784">
    <property type="entry name" value="HAD-like"/>
    <property type="match status" value="1"/>
</dbReference>
<evidence type="ECO:0000259" key="3">
    <source>
        <dbReference type="PROSITE" id="PS50821"/>
    </source>
</evidence>
<dbReference type="PROSITE" id="PS50821">
    <property type="entry name" value="PAZ"/>
    <property type="match status" value="1"/>
</dbReference>
<dbReference type="SUPFAM" id="SSF101690">
    <property type="entry name" value="PAZ domain"/>
    <property type="match status" value="1"/>
</dbReference>
<feature type="compositionally biased region" description="Gly residues" evidence="2">
    <location>
        <begin position="445"/>
        <end position="477"/>
    </location>
</feature>
<dbReference type="Pfam" id="PF02170">
    <property type="entry name" value="PAZ"/>
    <property type="match status" value="1"/>
</dbReference>
<dbReference type="InterPro" id="IPR032472">
    <property type="entry name" value="ArgoL2"/>
</dbReference>
<dbReference type="InterPro" id="IPR014811">
    <property type="entry name" value="ArgoL1"/>
</dbReference>
<dbReference type="CDD" id="cd02846">
    <property type="entry name" value="PAZ_argonaute_like"/>
    <property type="match status" value="1"/>
</dbReference>
<dbReference type="InterPro" id="IPR012337">
    <property type="entry name" value="RNaseH-like_sf"/>
</dbReference>
<dbReference type="SMART" id="SM00950">
    <property type="entry name" value="Piwi"/>
    <property type="match status" value="1"/>
</dbReference>
<dbReference type="NCBIfam" id="TIGR01456">
    <property type="entry name" value="CECR5"/>
    <property type="match status" value="1"/>
</dbReference>
<dbReference type="InterPro" id="IPR036412">
    <property type="entry name" value="HAD-like_sf"/>
</dbReference>
<evidence type="ECO:0000256" key="1">
    <source>
        <dbReference type="RuleBase" id="RU361178"/>
    </source>
</evidence>
<dbReference type="Pfam" id="PF02171">
    <property type="entry name" value="Piwi"/>
    <property type="match status" value="1"/>
</dbReference>
<dbReference type="Gene3D" id="3.40.50.1000">
    <property type="entry name" value="HAD superfamily/HAD-like"/>
    <property type="match status" value="2"/>
</dbReference>
<dbReference type="InterPro" id="IPR006353">
    <property type="entry name" value="HAD-SF_hydro_IIA_CECR5"/>
</dbReference>
<proteinExistence type="inferred from homology"/>
<dbReference type="Pfam" id="PF16486">
    <property type="entry name" value="ArgoN"/>
    <property type="match status" value="1"/>
</dbReference>
<feature type="region of interest" description="Disordered" evidence="2">
    <location>
        <begin position="439"/>
        <end position="492"/>
    </location>
</feature>
<dbReference type="Pfam" id="PF16488">
    <property type="entry name" value="ArgoL2"/>
    <property type="match status" value="1"/>
</dbReference>
<organism evidence="5 6">
    <name type="scientific">Orbilia oligospora</name>
    <name type="common">Nematode-trapping fungus</name>
    <name type="synonym">Arthrobotrys oligospora</name>
    <dbReference type="NCBI Taxonomy" id="2813651"/>
    <lineage>
        <taxon>Eukaryota</taxon>
        <taxon>Fungi</taxon>
        <taxon>Dikarya</taxon>
        <taxon>Ascomycota</taxon>
        <taxon>Pezizomycotina</taxon>
        <taxon>Orbiliomycetes</taxon>
        <taxon>Orbiliales</taxon>
        <taxon>Orbiliaceae</taxon>
        <taxon>Orbilia</taxon>
    </lineage>
</organism>
<dbReference type="CDD" id="cd04657">
    <property type="entry name" value="Piwi_ago-like"/>
    <property type="match status" value="1"/>
</dbReference>